<keyword evidence="3" id="KW-1185">Reference proteome</keyword>
<feature type="chain" id="PRO_5011602735" description="DUF3179 domain-containing protein" evidence="1">
    <location>
        <begin position="20"/>
        <end position="366"/>
    </location>
</feature>
<evidence type="ECO:0000313" key="2">
    <source>
        <dbReference type="EMBL" id="SDB28445.1"/>
    </source>
</evidence>
<dbReference type="EMBL" id="FMXQ01000004">
    <property type="protein sequence ID" value="SDB28445.1"/>
    <property type="molecule type" value="Genomic_DNA"/>
</dbReference>
<dbReference type="Proteomes" id="UP000199071">
    <property type="component" value="Unassembled WGS sequence"/>
</dbReference>
<keyword evidence="1" id="KW-0732">Signal</keyword>
<name>A0A1G6C6D0_9HYPH</name>
<dbReference type="STRING" id="665467.SAMN02982931_02117"/>
<evidence type="ECO:0000313" key="3">
    <source>
        <dbReference type="Proteomes" id="UP000199071"/>
    </source>
</evidence>
<protein>
    <recommendedName>
        <fullName evidence="4">DUF3179 domain-containing protein</fullName>
    </recommendedName>
</protein>
<proteinExistence type="predicted"/>
<feature type="signal peptide" evidence="1">
    <location>
        <begin position="1"/>
        <end position="19"/>
    </location>
</feature>
<dbReference type="RefSeq" id="WP_090876410.1">
    <property type="nucleotide sequence ID" value="NZ_FMXQ01000004.1"/>
</dbReference>
<sequence>MSRSLLTLGALALAAVAVALIGSRAVDQGPVSNAAAKSDFGFLLVNPAGAAELDGTATPDPRVERWQREGWATDFSKTAIDFGDILSGGPPRDGIPSIDAPKFVPVAEETGLADREPVISLVADGEAKAYPLRVIMWHEIANDTIAGKPVAVTYCPLCNAAIVFDATLDGQTFDFGTTGKLRNSDLVMYDRQTETWWQQFLGEAITGEKTGATLKMLPSRLDSWGRFKADHPDGMVLVPNNQQMRAYWRNPYAGYDSATAPFLYDGALPEGIPALERVLLVRDSEPFAIAWPVIEAEKTIRRGDIVITWEPGQASALDTSRIDEGRDVGSVTVVRDSASGAEPVVHDVTFAFVVAAFEPTLTIRTE</sequence>
<dbReference type="AlphaFoldDB" id="A0A1G6C6D0"/>
<gene>
    <name evidence="2" type="ORF">SAMN02982931_02117</name>
</gene>
<dbReference type="Pfam" id="PF11376">
    <property type="entry name" value="DUF3179"/>
    <property type="match status" value="1"/>
</dbReference>
<accession>A0A1G6C6D0</accession>
<evidence type="ECO:0000256" key="1">
    <source>
        <dbReference type="SAM" id="SignalP"/>
    </source>
</evidence>
<reference evidence="2 3" key="1">
    <citation type="submission" date="2016-10" db="EMBL/GenBank/DDBJ databases">
        <authorList>
            <person name="de Groot N.N."/>
        </authorList>
    </citation>
    <scope>NUCLEOTIDE SEQUENCE [LARGE SCALE GENOMIC DNA]</scope>
    <source>
        <strain evidence="2 3">ATCC 35022</strain>
    </source>
</reference>
<organism evidence="2 3">
    <name type="scientific">Bauldia litoralis</name>
    <dbReference type="NCBI Taxonomy" id="665467"/>
    <lineage>
        <taxon>Bacteria</taxon>
        <taxon>Pseudomonadati</taxon>
        <taxon>Pseudomonadota</taxon>
        <taxon>Alphaproteobacteria</taxon>
        <taxon>Hyphomicrobiales</taxon>
        <taxon>Kaistiaceae</taxon>
        <taxon>Bauldia</taxon>
    </lineage>
</organism>
<dbReference type="OrthoDB" id="9806357at2"/>
<dbReference type="InterPro" id="IPR021516">
    <property type="entry name" value="DUF3179"/>
</dbReference>
<evidence type="ECO:0008006" key="4">
    <source>
        <dbReference type="Google" id="ProtNLM"/>
    </source>
</evidence>